<feature type="region of interest" description="Disordered" evidence="4">
    <location>
        <begin position="33"/>
        <end position="71"/>
    </location>
</feature>
<dbReference type="GO" id="GO:0005576">
    <property type="term" value="C:extracellular region"/>
    <property type="evidence" value="ECO:0007669"/>
    <property type="project" value="TreeGrafter"/>
</dbReference>
<dbReference type="GO" id="GO:0005975">
    <property type="term" value="P:carbohydrate metabolic process"/>
    <property type="evidence" value="ECO:0007669"/>
    <property type="project" value="InterPro"/>
</dbReference>
<dbReference type="InterPro" id="IPR001223">
    <property type="entry name" value="Glyco_hydro18_cat"/>
</dbReference>
<dbReference type="PROSITE" id="PS51910">
    <property type="entry name" value="GH18_2"/>
    <property type="match status" value="1"/>
</dbReference>
<name>A0AAN6Q645_9PEZI</name>
<dbReference type="GO" id="GO:0004568">
    <property type="term" value="F:chitinase activity"/>
    <property type="evidence" value="ECO:0007669"/>
    <property type="project" value="TreeGrafter"/>
</dbReference>
<feature type="domain" description="GH18" evidence="6">
    <location>
        <begin position="119"/>
        <end position="436"/>
    </location>
</feature>
<evidence type="ECO:0000259" key="6">
    <source>
        <dbReference type="PROSITE" id="PS51910"/>
    </source>
</evidence>
<keyword evidence="1" id="KW-0147">Chitin-binding</keyword>
<dbReference type="SUPFAM" id="SSF51445">
    <property type="entry name" value="(Trans)glycosidases"/>
    <property type="match status" value="1"/>
</dbReference>
<evidence type="ECO:0000256" key="5">
    <source>
        <dbReference type="SAM" id="SignalP"/>
    </source>
</evidence>
<organism evidence="7 8">
    <name type="scientific">Parathielavia hyrcaniae</name>
    <dbReference type="NCBI Taxonomy" id="113614"/>
    <lineage>
        <taxon>Eukaryota</taxon>
        <taxon>Fungi</taxon>
        <taxon>Dikarya</taxon>
        <taxon>Ascomycota</taxon>
        <taxon>Pezizomycotina</taxon>
        <taxon>Sordariomycetes</taxon>
        <taxon>Sordariomycetidae</taxon>
        <taxon>Sordariales</taxon>
        <taxon>Chaetomiaceae</taxon>
        <taxon>Parathielavia</taxon>
    </lineage>
</organism>
<dbReference type="Gene3D" id="3.20.20.80">
    <property type="entry name" value="Glycosidases"/>
    <property type="match status" value="1"/>
</dbReference>
<accession>A0AAN6Q645</accession>
<dbReference type="AlphaFoldDB" id="A0AAN6Q645"/>
<keyword evidence="8" id="KW-1185">Reference proteome</keyword>
<dbReference type="InterPro" id="IPR050542">
    <property type="entry name" value="Glycosyl_Hydrlase18_Chitinase"/>
</dbReference>
<feature type="signal peptide" evidence="5">
    <location>
        <begin position="1"/>
        <end position="29"/>
    </location>
</feature>
<dbReference type="InterPro" id="IPR017853">
    <property type="entry name" value="GH"/>
</dbReference>
<evidence type="ECO:0000256" key="4">
    <source>
        <dbReference type="SAM" id="MobiDB-lite"/>
    </source>
</evidence>
<evidence type="ECO:0000313" key="7">
    <source>
        <dbReference type="EMBL" id="KAK4104282.1"/>
    </source>
</evidence>
<evidence type="ECO:0000313" key="8">
    <source>
        <dbReference type="Proteomes" id="UP001305647"/>
    </source>
</evidence>
<keyword evidence="2 7" id="KW-0378">Hydrolase</keyword>
<evidence type="ECO:0000256" key="2">
    <source>
        <dbReference type="ARBA" id="ARBA00022801"/>
    </source>
</evidence>
<dbReference type="EMBL" id="MU863627">
    <property type="protein sequence ID" value="KAK4104282.1"/>
    <property type="molecule type" value="Genomic_DNA"/>
</dbReference>
<dbReference type="Pfam" id="PF00704">
    <property type="entry name" value="Glyco_hydro_18"/>
    <property type="match status" value="1"/>
</dbReference>
<gene>
    <name evidence="7" type="ORF">N658DRAFT_249481</name>
</gene>
<keyword evidence="3" id="KW-0326">Glycosidase</keyword>
<evidence type="ECO:0000256" key="1">
    <source>
        <dbReference type="ARBA" id="ARBA00022669"/>
    </source>
</evidence>
<dbReference type="GO" id="GO:0008061">
    <property type="term" value="F:chitin binding"/>
    <property type="evidence" value="ECO:0007669"/>
    <property type="project" value="UniProtKB-KW"/>
</dbReference>
<sequence length="436" mass="46965">MAGRRMKHFVGHVMLVFSGLAAAVALAEADGPATPAARRGTPPCPACRPEPDQWTLPRPKLAAEDRPGQSHNGTRHFIGCPCRVGADPDERTDPAMANAEAQSSCCCQQYRACSIRLRPAVTRQCCSLLRPSPEGRQRQSLGGCADTSANIVVLGSLTPVTSDGSTYPRLQLSPSLARTQTSRMRQLAPGLSTYPALEGDIAQCQTIHDKKILLSIGGRGNSLPLASGQDATAFADRVSEFFGPTGRIDPALRPFGSAVPDGFDLSENHTDKQEGHAAHYDTFAATLRSHFAADKSNKDYFLSAAPRCSYPDKSIHPGYLVQSNFVWPRFYDDPECGVDTDGFLEAVKDWSDALRDGVVSMRDSTGFRIWLYIGLSARLDAVSELLGLRVPENLGGVMVTVTSDGGPWALVSELLVLIKQLLRASVLGDLELANGW</sequence>
<reference evidence="7" key="2">
    <citation type="submission" date="2023-05" db="EMBL/GenBank/DDBJ databases">
        <authorList>
            <consortium name="Lawrence Berkeley National Laboratory"/>
            <person name="Steindorff A."/>
            <person name="Hensen N."/>
            <person name="Bonometti L."/>
            <person name="Westerberg I."/>
            <person name="Brannstrom I.O."/>
            <person name="Guillou S."/>
            <person name="Cros-Aarteil S."/>
            <person name="Calhoun S."/>
            <person name="Haridas S."/>
            <person name="Kuo A."/>
            <person name="Mondo S."/>
            <person name="Pangilinan J."/>
            <person name="Riley R."/>
            <person name="Labutti K."/>
            <person name="Andreopoulos B."/>
            <person name="Lipzen A."/>
            <person name="Chen C."/>
            <person name="Yanf M."/>
            <person name="Daum C."/>
            <person name="Ng V."/>
            <person name="Clum A."/>
            <person name="Ohm R."/>
            <person name="Martin F."/>
            <person name="Silar P."/>
            <person name="Natvig D."/>
            <person name="Lalanne C."/>
            <person name="Gautier V."/>
            <person name="Ament-Velasquez S.L."/>
            <person name="Kruys A."/>
            <person name="Hutchinson M.I."/>
            <person name="Powell A.J."/>
            <person name="Barry K."/>
            <person name="Miller A.N."/>
            <person name="Grigoriev I.V."/>
            <person name="Debuchy R."/>
            <person name="Gladieux P."/>
            <person name="Thoren M.H."/>
            <person name="Johannesson H."/>
        </authorList>
    </citation>
    <scope>NUCLEOTIDE SEQUENCE</scope>
    <source>
        <strain evidence="7">CBS 757.83</strain>
    </source>
</reference>
<comment type="caution">
    <text evidence="7">The sequence shown here is derived from an EMBL/GenBank/DDBJ whole genome shotgun (WGS) entry which is preliminary data.</text>
</comment>
<feature type="chain" id="PRO_5042857692" evidence="5">
    <location>
        <begin position="30"/>
        <end position="436"/>
    </location>
</feature>
<proteinExistence type="predicted"/>
<protein>
    <submittedName>
        <fullName evidence="7">Glycoside hydrolase family 18 protein</fullName>
    </submittedName>
</protein>
<dbReference type="PANTHER" id="PTHR45708">
    <property type="entry name" value="ENDOCHITINASE"/>
    <property type="match status" value="1"/>
</dbReference>
<evidence type="ECO:0000256" key="3">
    <source>
        <dbReference type="ARBA" id="ARBA00023295"/>
    </source>
</evidence>
<reference evidence="7" key="1">
    <citation type="journal article" date="2023" name="Mol. Phylogenet. Evol.">
        <title>Genome-scale phylogeny and comparative genomics of the fungal order Sordariales.</title>
        <authorList>
            <person name="Hensen N."/>
            <person name="Bonometti L."/>
            <person name="Westerberg I."/>
            <person name="Brannstrom I.O."/>
            <person name="Guillou S."/>
            <person name="Cros-Aarteil S."/>
            <person name="Calhoun S."/>
            <person name="Haridas S."/>
            <person name="Kuo A."/>
            <person name="Mondo S."/>
            <person name="Pangilinan J."/>
            <person name="Riley R."/>
            <person name="LaButti K."/>
            <person name="Andreopoulos B."/>
            <person name="Lipzen A."/>
            <person name="Chen C."/>
            <person name="Yan M."/>
            <person name="Daum C."/>
            <person name="Ng V."/>
            <person name="Clum A."/>
            <person name="Steindorff A."/>
            <person name="Ohm R.A."/>
            <person name="Martin F."/>
            <person name="Silar P."/>
            <person name="Natvig D.O."/>
            <person name="Lalanne C."/>
            <person name="Gautier V."/>
            <person name="Ament-Velasquez S.L."/>
            <person name="Kruys A."/>
            <person name="Hutchinson M.I."/>
            <person name="Powell A.J."/>
            <person name="Barry K."/>
            <person name="Miller A.N."/>
            <person name="Grigoriev I.V."/>
            <person name="Debuchy R."/>
            <person name="Gladieux P."/>
            <person name="Hiltunen Thoren M."/>
            <person name="Johannesson H."/>
        </authorList>
    </citation>
    <scope>NUCLEOTIDE SEQUENCE</scope>
    <source>
        <strain evidence="7">CBS 757.83</strain>
    </source>
</reference>
<dbReference type="PANTHER" id="PTHR45708:SF49">
    <property type="entry name" value="ENDOCHITINASE"/>
    <property type="match status" value="1"/>
</dbReference>
<dbReference type="Proteomes" id="UP001305647">
    <property type="component" value="Unassembled WGS sequence"/>
</dbReference>
<keyword evidence="5" id="KW-0732">Signal</keyword>